<dbReference type="HOGENOM" id="CLU_1405744_0_0_1"/>
<dbReference type="AlphaFoldDB" id="A7SDV4"/>
<reference evidence="2 3" key="1">
    <citation type="journal article" date="2007" name="Science">
        <title>Sea anemone genome reveals ancestral eumetazoan gene repertoire and genomic organization.</title>
        <authorList>
            <person name="Putnam N.H."/>
            <person name="Srivastava M."/>
            <person name="Hellsten U."/>
            <person name="Dirks B."/>
            <person name="Chapman J."/>
            <person name="Salamov A."/>
            <person name="Terry A."/>
            <person name="Shapiro H."/>
            <person name="Lindquist E."/>
            <person name="Kapitonov V.V."/>
            <person name="Jurka J."/>
            <person name="Genikhovich G."/>
            <person name="Grigoriev I.V."/>
            <person name="Lucas S.M."/>
            <person name="Steele R.E."/>
            <person name="Finnerty J.R."/>
            <person name="Technau U."/>
            <person name="Martindale M.Q."/>
            <person name="Rokhsar D.S."/>
        </authorList>
    </citation>
    <scope>NUCLEOTIDE SEQUENCE [LARGE SCALE GENOMIC DNA]</scope>
    <source>
        <strain evidence="3">CH2 X CH6</strain>
    </source>
</reference>
<gene>
    <name evidence="2" type="ORF">NEMVEDRAFT_v1g210743</name>
</gene>
<evidence type="ECO:0000256" key="1">
    <source>
        <dbReference type="SAM" id="MobiDB-lite"/>
    </source>
</evidence>
<feature type="region of interest" description="Disordered" evidence="1">
    <location>
        <begin position="77"/>
        <end position="102"/>
    </location>
</feature>
<keyword evidence="3" id="KW-1185">Reference proteome</keyword>
<proteinExistence type="predicted"/>
<dbReference type="InParanoid" id="A7SDV4"/>
<dbReference type="Proteomes" id="UP000001593">
    <property type="component" value="Unassembled WGS sequence"/>
</dbReference>
<dbReference type="EMBL" id="DS469632">
    <property type="protein sequence ID" value="EDO38177.1"/>
    <property type="molecule type" value="Genomic_DNA"/>
</dbReference>
<name>A7SDV4_NEMVE</name>
<feature type="compositionally biased region" description="Polar residues" evidence="1">
    <location>
        <begin position="77"/>
        <end position="92"/>
    </location>
</feature>
<dbReference type="STRING" id="45351.A7SDV4"/>
<accession>A7SDV4</accession>
<sequence>ALYEQNTHGSNGVASGNKSSTAGSEEKHTSSIPDWKSSHAPVEDLMLASIHAFTVELRLASESALSKVRALYEQNTHGSNGVASGNKSSTAGSEEKHTSSIPDWKSSHAEIAGVFRNLRRVEFSLKTMDQALSVLCTEPSDEVPKERKISVVERVNKSPHKWQDFKVRARKASWAVEHRDQFPVPSSDEDDDTS</sequence>
<protein>
    <submittedName>
        <fullName evidence="2">Uncharacterized protein</fullName>
    </submittedName>
</protein>
<feature type="compositionally biased region" description="Polar residues" evidence="1">
    <location>
        <begin position="1"/>
        <end position="23"/>
    </location>
</feature>
<feature type="region of interest" description="Disordered" evidence="1">
    <location>
        <begin position="1"/>
        <end position="37"/>
    </location>
</feature>
<feature type="non-terminal residue" evidence="2">
    <location>
        <position position="194"/>
    </location>
</feature>
<evidence type="ECO:0000313" key="2">
    <source>
        <dbReference type="EMBL" id="EDO38177.1"/>
    </source>
</evidence>
<organism evidence="2 3">
    <name type="scientific">Nematostella vectensis</name>
    <name type="common">Starlet sea anemone</name>
    <dbReference type="NCBI Taxonomy" id="45351"/>
    <lineage>
        <taxon>Eukaryota</taxon>
        <taxon>Metazoa</taxon>
        <taxon>Cnidaria</taxon>
        <taxon>Anthozoa</taxon>
        <taxon>Hexacorallia</taxon>
        <taxon>Actiniaria</taxon>
        <taxon>Edwardsiidae</taxon>
        <taxon>Nematostella</taxon>
    </lineage>
</organism>
<evidence type="ECO:0000313" key="3">
    <source>
        <dbReference type="Proteomes" id="UP000001593"/>
    </source>
</evidence>